<protein>
    <recommendedName>
        <fullName evidence="3">Terminase</fullName>
    </recommendedName>
</protein>
<organism evidence="1 2">
    <name type="scientific">Erythrobacter longus</name>
    <dbReference type="NCBI Taxonomy" id="1044"/>
    <lineage>
        <taxon>Bacteria</taxon>
        <taxon>Pseudomonadati</taxon>
        <taxon>Pseudomonadota</taxon>
        <taxon>Alphaproteobacteria</taxon>
        <taxon>Sphingomonadales</taxon>
        <taxon>Erythrobacteraceae</taxon>
        <taxon>Erythrobacter/Porphyrobacter group</taxon>
        <taxon>Erythrobacter</taxon>
    </lineage>
</organism>
<evidence type="ECO:0000313" key="1">
    <source>
        <dbReference type="EMBL" id="KEO87746.1"/>
    </source>
</evidence>
<dbReference type="STRING" id="1044.EH31_06215"/>
<dbReference type="Proteomes" id="UP000027647">
    <property type="component" value="Unassembled WGS sequence"/>
</dbReference>
<dbReference type="eggNOG" id="ENOG5031JI4">
    <property type="taxonomic scope" value="Bacteria"/>
</dbReference>
<gene>
    <name evidence="1" type="ORF">EH31_06215</name>
</gene>
<dbReference type="EMBL" id="JMIW01000010">
    <property type="protein sequence ID" value="KEO87746.1"/>
    <property type="molecule type" value="Genomic_DNA"/>
</dbReference>
<dbReference type="AlphaFoldDB" id="A0A074LZZ6"/>
<proteinExistence type="predicted"/>
<evidence type="ECO:0000313" key="2">
    <source>
        <dbReference type="Proteomes" id="UP000027647"/>
    </source>
</evidence>
<comment type="caution">
    <text evidence="1">The sequence shown here is derived from an EMBL/GenBank/DDBJ whole genome shotgun (WGS) entry which is preliminary data.</text>
</comment>
<name>A0A074LZZ6_ERYLO</name>
<keyword evidence="2" id="KW-1185">Reference proteome</keyword>
<accession>A0A074LZZ6</accession>
<sequence length="139" mass="16130">MLEHRQDKFEAFLIHLAESSNVTRSATNAGLYPSAVYHKRRQDPVFARKWLAALYEGYLHLEMEVVRRLREGEMHGTNKDKYDFANAIRLLTVHRENAARAQAEQRNVDAAAVRASIDRKIEDIRQQVQIEKARESNGR</sequence>
<evidence type="ECO:0008006" key="3">
    <source>
        <dbReference type="Google" id="ProtNLM"/>
    </source>
</evidence>
<reference evidence="1 2" key="1">
    <citation type="submission" date="2014-04" db="EMBL/GenBank/DDBJ databases">
        <title>A comprehensive comparison of genomes of Erythrobacter spp. strains.</title>
        <authorList>
            <person name="Zheng Q."/>
        </authorList>
    </citation>
    <scope>NUCLEOTIDE SEQUENCE [LARGE SCALE GENOMIC DNA]</scope>
    <source>
        <strain evidence="1 2">DSM 6997</strain>
    </source>
</reference>